<keyword evidence="2" id="KW-0812">Transmembrane</keyword>
<comment type="caution">
    <text evidence="4">The sequence shown here is derived from an EMBL/GenBank/DDBJ whole genome shotgun (WGS) entry which is preliminary data.</text>
</comment>
<proteinExistence type="predicted"/>
<keyword evidence="2" id="KW-1133">Transmembrane helix</keyword>
<evidence type="ECO:0000256" key="1">
    <source>
        <dbReference type="SAM" id="MobiDB-lite"/>
    </source>
</evidence>
<sequence>MVNTSDAQSLRVLRQGLGDGTVNGTGISCGSDCNENFGVNTAVTLTANASTGFEIESWGGDCAATGTGAGTATGTCSVNVTDVSSVRVKFSPIITLPSLTDLTPAGIEAFLSNPANSAIDTPAEFIAALTPDFRQNWLLMVRSESLQTGIASAPRILLPSQDSRAVFTIGMIEHSSYPGSHPNAIEYMQWDEVEKNFRFHEIILGSIPALGDVVKRTPGQPDVMRFPARSRGVSPDDEKCFACHSTRNILNDAAGATPGTDGIPPGSIPHKSKPNWDTYDSWGGLLAFNRDRLYQGSVEVAAFRKLFNPWTWQDNDTARAIMEQLDLQPAGVPTNHIITRNTAGGANDGHISFSFDAGAIVTQEPKEELSPTPSQNGSSNYQFDGAPRTGGNTDYAREGERVTLHHSTFAGCLGGCSATSDEGRGVDLFDELFGVLNPVRVADEVANHRVATGSVEFDARPLALAIAQRCFSVAGGNDVTQTQSISSNPALSPAAQAALTFFNQRHAVTSFDELFDDTRLRQAYMPLRKADLQKLTLDRTIDPYAFDPNIGTPPPPPALIDGLVQTYGGDTELFNPNSGPLDSAGMLEALRAEVFRRTPSGSQADSTLMGGIYVDREVLGTAPQMALYRYFLEPLGISVDKWSIAVRGRSRTYTMADIFMGRYDNAIAGEIKPQLGLDGLGTTDTCAAVIPMVEASLAPTVLPDASGTGAMPKFTDIQRIFNKSCIECHGGLGYPPYHSYRPNPSDPNDFDRHEIELNFSENKDPAPGDRRLTRSWQHASANPTYLLNRMTDGGLLDHPYNPDEPYNLSNPNDLSDPDVLDESCPYGLMPCGGPPLSWSDIETFRRWSDGGATYSEGDPHIRTVDGTNYDLQTAGEFVLLRDEGFELQARHTPVTTAGPLGPNAYTGLSTCVSVNTAVALRSGGQRITYQPATRSDSNDDDDVQRVKPGTLVLRIDGKLVALGSEPITLASGGRIRQTSSDGGIQIEHPGGTVVVVTPGFWTHHQIWYMNINVRKTRATDGIMGNIAPGNWLPALANGTHLGVRPSDLGLRYQQLYETFADSWRVDNTTSLFDYEAGRTSASFTNQSWPAFAPNNCVAPPIAGGSPNTTPPVVIEAAEATQLCAEIDDTDRRQNCVADVTATGDANFAQTYIASAALERNVGPSDPVLGFPQDLDQDLVQPIKFTWTKSSDDAGDGIGYQLCLWTAGEIFDFNKCTAVSEPIFTEKTIQYFIIVVFLVLLLLLILYLTALRHKPRLLLLIALLLLLPAFIIATLVGRSPTLNETITSLDPNERYFWRVIAQDDQGAIVLSETRQFSVE</sequence>
<dbReference type="EMBL" id="BMZF01000001">
    <property type="protein sequence ID" value="GHA43615.1"/>
    <property type="molecule type" value="Genomic_DNA"/>
</dbReference>
<feature type="region of interest" description="Disordered" evidence="1">
    <location>
        <begin position="252"/>
        <end position="272"/>
    </location>
</feature>
<dbReference type="Proteomes" id="UP000634455">
    <property type="component" value="Unassembled WGS sequence"/>
</dbReference>
<feature type="transmembrane region" description="Helical" evidence="2">
    <location>
        <begin position="1256"/>
        <end position="1276"/>
    </location>
</feature>
<name>A0ABQ3CVU1_9RHOB</name>
<evidence type="ECO:0000256" key="2">
    <source>
        <dbReference type="SAM" id="Phobius"/>
    </source>
</evidence>
<organism evidence="4 5">
    <name type="scientific">Paramylibacter ulvae</name>
    <dbReference type="NCBI Taxonomy" id="1651968"/>
    <lineage>
        <taxon>Bacteria</taxon>
        <taxon>Pseudomonadati</taxon>
        <taxon>Pseudomonadota</taxon>
        <taxon>Alphaproteobacteria</taxon>
        <taxon>Rhodobacterales</taxon>
        <taxon>Paracoccaceae</taxon>
        <taxon>Paramylibacter</taxon>
    </lineage>
</organism>
<evidence type="ECO:0000313" key="4">
    <source>
        <dbReference type="EMBL" id="GHA43615.1"/>
    </source>
</evidence>
<feature type="region of interest" description="Disordered" evidence="1">
    <location>
        <begin position="365"/>
        <end position="395"/>
    </location>
</feature>
<accession>A0ABQ3CVU1</accession>
<keyword evidence="5" id="KW-1185">Reference proteome</keyword>
<evidence type="ECO:0000313" key="5">
    <source>
        <dbReference type="Proteomes" id="UP000634455"/>
    </source>
</evidence>
<dbReference type="PROSITE" id="PS51233">
    <property type="entry name" value="VWFD"/>
    <property type="match status" value="1"/>
</dbReference>
<feature type="domain" description="VWFD" evidence="3">
    <location>
        <begin position="851"/>
        <end position="1071"/>
    </location>
</feature>
<gene>
    <name evidence="4" type="ORF">GCM10008927_05420</name>
</gene>
<reference evidence="5" key="1">
    <citation type="journal article" date="2019" name="Int. J. Syst. Evol. Microbiol.">
        <title>The Global Catalogue of Microorganisms (GCM) 10K type strain sequencing project: providing services to taxonomists for standard genome sequencing and annotation.</title>
        <authorList>
            <consortium name="The Broad Institute Genomics Platform"/>
            <consortium name="The Broad Institute Genome Sequencing Center for Infectious Disease"/>
            <person name="Wu L."/>
            <person name="Ma J."/>
        </authorList>
    </citation>
    <scope>NUCLEOTIDE SEQUENCE [LARGE SCALE GENOMIC DNA]</scope>
    <source>
        <strain evidence="5">KCTC 32465</strain>
    </source>
</reference>
<feature type="transmembrane region" description="Helical" evidence="2">
    <location>
        <begin position="1228"/>
        <end position="1249"/>
    </location>
</feature>
<protein>
    <recommendedName>
        <fullName evidence="3">VWFD domain-containing protein</fullName>
    </recommendedName>
</protein>
<dbReference type="InterPro" id="IPR001846">
    <property type="entry name" value="VWF_type-D"/>
</dbReference>
<feature type="compositionally biased region" description="Polar residues" evidence="1">
    <location>
        <begin position="371"/>
        <end position="382"/>
    </location>
</feature>
<keyword evidence="2" id="KW-0472">Membrane</keyword>
<evidence type="ECO:0000259" key="3">
    <source>
        <dbReference type="PROSITE" id="PS51233"/>
    </source>
</evidence>